<comment type="subunit">
    <text evidence="12">Interacts with RP1; has a synergistic effect with RP1 in photoreceptor differentiation.</text>
</comment>
<feature type="compositionally biased region" description="Polar residues" evidence="14">
    <location>
        <begin position="120"/>
        <end position="129"/>
    </location>
</feature>
<dbReference type="GO" id="GO:0045494">
    <property type="term" value="P:photoreceptor cell maintenance"/>
    <property type="evidence" value="ECO:0007669"/>
    <property type="project" value="UniProtKB-ARBA"/>
</dbReference>
<dbReference type="FunFam" id="3.10.20.230:FF:000010">
    <property type="entry name" value="Retinitis pigmentosa 1-like 1a"/>
    <property type="match status" value="1"/>
</dbReference>
<comment type="subcellular location">
    <subcellularLocation>
        <location evidence="2">Cell projection</location>
        <location evidence="2">Cilium</location>
        <location evidence="2">Photoreceptor outer segment</location>
    </subcellularLocation>
    <subcellularLocation>
        <location evidence="1">Cytoplasm</location>
        <location evidence="1">Cytoskeleton</location>
        <location evidence="1">Cilium axoneme</location>
    </subcellularLocation>
</comment>
<evidence type="ECO:0000256" key="13">
    <source>
        <dbReference type="ARBA" id="ARBA00069882"/>
    </source>
</evidence>
<dbReference type="SUPFAM" id="SSF89837">
    <property type="entry name" value="Doublecortin (DC)"/>
    <property type="match status" value="2"/>
</dbReference>
<evidence type="ECO:0000256" key="10">
    <source>
        <dbReference type="ARBA" id="ARBA00023305"/>
    </source>
</evidence>
<evidence type="ECO:0000313" key="17">
    <source>
        <dbReference type="RefSeq" id="XP_004766165.1"/>
    </source>
</evidence>
<feature type="compositionally biased region" description="Polar residues" evidence="14">
    <location>
        <begin position="643"/>
        <end position="652"/>
    </location>
</feature>
<keyword evidence="7" id="KW-0969">Cilium</keyword>
<dbReference type="GO" id="GO:0035082">
    <property type="term" value="P:axoneme assembly"/>
    <property type="evidence" value="ECO:0007669"/>
    <property type="project" value="TreeGrafter"/>
</dbReference>
<feature type="compositionally biased region" description="Polar residues" evidence="14">
    <location>
        <begin position="1861"/>
        <end position="1877"/>
    </location>
</feature>
<dbReference type="GO" id="GO:0005930">
    <property type="term" value="C:axoneme"/>
    <property type="evidence" value="ECO:0007669"/>
    <property type="project" value="UniProtKB-SubCell"/>
</dbReference>
<name>A0A8U0N3T6_MUSPF</name>
<evidence type="ECO:0000256" key="14">
    <source>
        <dbReference type="SAM" id="MobiDB-lite"/>
    </source>
</evidence>
<feature type="compositionally biased region" description="Polar residues" evidence="14">
    <location>
        <begin position="241"/>
        <end position="251"/>
    </location>
</feature>
<dbReference type="GO" id="GO:0035556">
    <property type="term" value="P:intracellular signal transduction"/>
    <property type="evidence" value="ECO:0007669"/>
    <property type="project" value="InterPro"/>
</dbReference>
<keyword evidence="16" id="KW-1185">Reference proteome</keyword>
<keyword evidence="10" id="KW-0844">Vision</keyword>
<evidence type="ECO:0000256" key="4">
    <source>
        <dbReference type="ARBA" id="ARBA00022606"/>
    </source>
</evidence>
<feature type="compositionally biased region" description="Polar residues" evidence="14">
    <location>
        <begin position="1283"/>
        <end position="1302"/>
    </location>
</feature>
<evidence type="ECO:0000256" key="2">
    <source>
        <dbReference type="ARBA" id="ARBA00004504"/>
    </source>
</evidence>
<feature type="compositionally biased region" description="Polar residues" evidence="14">
    <location>
        <begin position="610"/>
        <end position="622"/>
    </location>
</feature>
<feature type="compositionally biased region" description="Pro residues" evidence="14">
    <location>
        <begin position="697"/>
        <end position="709"/>
    </location>
</feature>
<evidence type="ECO:0000256" key="7">
    <source>
        <dbReference type="ARBA" id="ARBA00023069"/>
    </source>
</evidence>
<dbReference type="Proteomes" id="UP000000715">
    <property type="component" value="Unplaced"/>
</dbReference>
<feature type="compositionally biased region" description="Polar residues" evidence="14">
    <location>
        <begin position="1822"/>
        <end position="1834"/>
    </location>
</feature>
<feature type="compositionally biased region" description="Basic and acidic residues" evidence="14">
    <location>
        <begin position="1026"/>
        <end position="1042"/>
    </location>
</feature>
<dbReference type="GO" id="GO:0042461">
    <property type="term" value="P:photoreceptor cell development"/>
    <property type="evidence" value="ECO:0007669"/>
    <property type="project" value="TreeGrafter"/>
</dbReference>
<accession>A0A8U0N3T6</accession>
<dbReference type="GO" id="GO:0060041">
    <property type="term" value="P:retina development in camera-type eye"/>
    <property type="evidence" value="ECO:0007669"/>
    <property type="project" value="TreeGrafter"/>
</dbReference>
<feature type="compositionally biased region" description="Polar residues" evidence="14">
    <location>
        <begin position="571"/>
        <end position="587"/>
    </location>
</feature>
<evidence type="ECO:0000256" key="9">
    <source>
        <dbReference type="ARBA" id="ARBA00023273"/>
    </source>
</evidence>
<dbReference type="PANTHER" id="PTHR23005:SF3">
    <property type="entry name" value="RETINITIS PIGMENTOSA 1-LIKE 1 PROTEIN"/>
    <property type="match status" value="1"/>
</dbReference>
<dbReference type="Gene3D" id="3.10.20.230">
    <property type="entry name" value="Doublecortin domain"/>
    <property type="match status" value="2"/>
</dbReference>
<evidence type="ECO:0000256" key="6">
    <source>
        <dbReference type="ARBA" id="ARBA00022794"/>
    </source>
</evidence>
<keyword evidence="3" id="KW-0963">Cytoplasm</keyword>
<evidence type="ECO:0000256" key="3">
    <source>
        <dbReference type="ARBA" id="ARBA00022490"/>
    </source>
</evidence>
<feature type="compositionally biased region" description="Polar residues" evidence="14">
    <location>
        <begin position="792"/>
        <end position="807"/>
    </location>
</feature>
<feature type="compositionally biased region" description="Low complexity" evidence="14">
    <location>
        <begin position="664"/>
        <end position="679"/>
    </location>
</feature>
<protein>
    <recommendedName>
        <fullName evidence="13">Retinitis pigmentosa 1-like 1 protein</fullName>
    </recommendedName>
</protein>
<dbReference type="FunFam" id="3.10.20.230:FF:000008">
    <property type="entry name" value="retinitis pigmentosa 1-like 1 protein"/>
    <property type="match status" value="1"/>
</dbReference>
<feature type="compositionally biased region" description="Low complexity" evidence="14">
    <location>
        <begin position="498"/>
        <end position="509"/>
    </location>
</feature>
<dbReference type="KEGG" id="mpuf:101677531"/>
<keyword evidence="8" id="KW-0206">Cytoskeleton</keyword>
<feature type="region of interest" description="Disordered" evidence="14">
    <location>
        <begin position="789"/>
        <end position="823"/>
    </location>
</feature>
<evidence type="ECO:0000256" key="12">
    <source>
        <dbReference type="ARBA" id="ARBA00065121"/>
    </source>
</evidence>
<evidence type="ECO:0000259" key="15">
    <source>
        <dbReference type="PROSITE" id="PS50309"/>
    </source>
</evidence>
<dbReference type="RefSeq" id="XP_004766165.1">
    <property type="nucleotide sequence ID" value="XM_004766108.1"/>
</dbReference>
<feature type="compositionally biased region" description="Basic and acidic residues" evidence="14">
    <location>
        <begin position="1878"/>
        <end position="1905"/>
    </location>
</feature>
<evidence type="ECO:0000256" key="8">
    <source>
        <dbReference type="ARBA" id="ARBA00023212"/>
    </source>
</evidence>
<dbReference type="PANTHER" id="PTHR23005">
    <property type="entry name" value="RETINITIS PIGMENTOSA 1 PROTEIN"/>
    <property type="match status" value="1"/>
</dbReference>
<feature type="compositionally biased region" description="Basic residues" evidence="14">
    <location>
        <begin position="433"/>
        <end position="459"/>
    </location>
</feature>
<evidence type="ECO:0000256" key="11">
    <source>
        <dbReference type="ARBA" id="ARBA00057781"/>
    </source>
</evidence>
<dbReference type="InterPro" id="IPR036572">
    <property type="entry name" value="Doublecortin_dom_sf"/>
</dbReference>
<evidence type="ECO:0000256" key="5">
    <source>
        <dbReference type="ARBA" id="ARBA00022737"/>
    </source>
</evidence>
<feature type="region of interest" description="Disordered" evidence="14">
    <location>
        <begin position="1017"/>
        <end position="1094"/>
    </location>
</feature>
<dbReference type="GO" id="GO:0001750">
    <property type="term" value="C:photoreceptor outer segment"/>
    <property type="evidence" value="ECO:0007669"/>
    <property type="project" value="UniProtKB-SubCell"/>
</dbReference>
<dbReference type="GeneID" id="101677531"/>
<dbReference type="GO" id="GO:0007601">
    <property type="term" value="P:visual perception"/>
    <property type="evidence" value="ECO:0007669"/>
    <property type="project" value="UniProtKB-KW"/>
</dbReference>
<feature type="region of interest" description="Disordered" evidence="14">
    <location>
        <begin position="105"/>
        <end position="150"/>
    </location>
</feature>
<sequence>MNSTLRDAQALSHRECLLPSMARTPSVTQVTPAKKITFLKRGDPRFAGVRLAVDQRAFKSFGALMDELSQRVPLSFGVRSVTTPRGLHGLSALEQLEDGGCYLCSDKKPPKTPSRPGWSQWRSPSTQQSRDFESRCEAPGTSSSCKGPKAPRKIMLVKNGDPRFQQTLVLSHRNTRNMTAFLSKASDLLHFPVKQVYTTSGKKVDSLKGLIHSPSVLVCAGYESFKPLAMEDSRRHGIETLSGQTPRNKTGNWGPKAKQSVIHSRSRSGSRPQQFSLLSERSGLSNPPVSLHHAQMDPAHDGHPQNIPAQLGPLVASDDVEKKIRMNEDGSLSVEMKVRFHLLGEDALFWSRRVGRASALTAASEEVPVLGEVGSLHCVWEDHPGASEHKAQGQGPCEAGCEEACGQGLWQPGSRYEIWMNPLYSTQGEGMASRKRSRLTQHSHSRRPCSKGFTRRKRSSKDNVSPASSDRPPKDSESNPSCCSRSPEGSVGSCDLHSASGAASQRGAGWETDGPSRTREAPGQQGAGHGSREHHSCLKPQTRGTVGALSDSSGSAGSHEQSSERSEQHQGFQSQTRAMTTSRTKATQGEGPSLPTVSPLSLRNEDSQAEENGQGTRSTQAEGRSGMRLPLAPGHSGSGDTAEGSSPPSACTSVPGKRRKKGRASALSSPSISGLSRGAQIGCPSQHHTRRHTHCPPDSPMPRQMPGPPSRGRACPNGPAPPLSASSPSTRNQASQDTGSTFSASLHSQYAQGVSSALITPVSNLDCASNFYSPYPPSAEAEVDPEFRACSSAPTPSNTSDSLSNQADGLDKKAGGSIPKSSWPLVLPVGQPDTGMPGAHQGCSCSSISTCLFHRTPSCTSHALQTSQPLRSLGPFSEVSLACSRYCPTPPRTWPFVKKHPSCSSSPRADCRPGGGELREGMLDAWHPRPPGSQSGAMGKAVKALRRGSSSCGPRSGRIYQGKKVTGRGENLEGQEKDGRMVLGALPQASPDAVVREWLSNIPEEPIPMKCEMVDESTDVAGNDPEGPKEDPVDQHSPECLREPTQVRQLSHEGANSEKAEPGEAFPITGDTDPKSGEGLPCNGVSEDPREAGAGKGMAADCRVGQCVLPHKVSASIQIMKVLMGSKQGRPSSLPEVSNTVGRRLSHSAQALITCLAGLHFFEEDLGPPTGKVRFIDSSRYQELLSTIQALWPGCDLRRGELDLGLWQLGWRQALPGLRSDIVTEDFTPTSSSGVDVHSGSGGSGEGSGPCVMECALVPEKIALPLKIPSQRSDSRNSESQEDQGNQHPSGSTASSNSQAWTCASRKDETERNSGGQVLGHNLDQEVENTVQDEEALLEKVGEEKEIAALQGEGVHGFPEEERVMGQEMSEANFQDGEGAQEVKSGQEEEAGEDPASTLLCPPGEREKPTELPRNLSERDPNTSGPQMEHGLEKLPKAAEPCHVQIQAKHTQGPGDRSSSQAHRVSLDPDALWVSRLLRKMEKAFMAHLASATAELRARWSLQNDRLLDQMVAELQQDLDWRLRESTENELRKIQSRAGGKTPAREALRWELSLQTEQRRRRLQGLRHLSAFSGQAGSQGPGSFPMEEDASTLSGTLGTWLVGEPEGEEFCPCEACIRKKVIPMSPKDTTGAPRAPIKKAFDLQHILQKKKGGCASGEAAKTSSKEERMEPLQVDPLGTGTIQESNGGLELGLGQDPGPEEQDEGENSQTLGRDGDCRGEEEEATAQKREGITGADRGSVPEGAGEEEQGSDGKEENTEEGSGADTSLEGEASGREDPSLGGQDDGVKTPETWEAEGEGQSELGGGNQGEKEGSPEAGSGQGQLAETSGNSSPDQEGEPALPSTPGGDSPCQRSGWKAGLTSFNISSLGNCSQLSQKGSEEKPLSRDMRSIEEESKGVPGSERKVTGMYPEISASEQEGAPSGPRTPEHAAGKTSGLEVEKVVKTPSFTEMRFKNFTVDRTDAFGQEDLDF</sequence>
<feature type="domain" description="Doublecortin" evidence="15">
    <location>
        <begin position="152"/>
        <end position="231"/>
    </location>
</feature>
<feature type="compositionally biased region" description="Polar residues" evidence="14">
    <location>
        <begin position="261"/>
        <end position="275"/>
    </location>
</feature>
<proteinExistence type="predicted"/>
<evidence type="ECO:0000313" key="16">
    <source>
        <dbReference type="Proteomes" id="UP000000715"/>
    </source>
</evidence>
<comment type="function">
    <text evidence="11">Required for the differentiation of photoreceptor cells. Plays a role in the organization of outer segment of rod and cone photoreceptors.</text>
</comment>
<gene>
    <name evidence="17" type="primary">RP1L1</name>
</gene>
<dbReference type="PROSITE" id="PS50309">
    <property type="entry name" value="DC"/>
    <property type="match status" value="2"/>
</dbReference>
<dbReference type="CTD" id="94137"/>
<feature type="region of interest" description="Disordered" evidence="14">
    <location>
        <begin position="1377"/>
        <end position="1430"/>
    </location>
</feature>
<dbReference type="Pfam" id="PF03607">
    <property type="entry name" value="DCX"/>
    <property type="match status" value="2"/>
</dbReference>
<keyword evidence="9" id="KW-0966">Cell projection</keyword>
<feature type="region of interest" description="Disordered" evidence="14">
    <location>
        <begin position="1226"/>
        <end position="1248"/>
    </location>
</feature>
<dbReference type="InterPro" id="IPR003533">
    <property type="entry name" value="Doublecortin_dom"/>
</dbReference>
<reference evidence="17" key="1">
    <citation type="submission" date="2025-08" db="UniProtKB">
        <authorList>
            <consortium name="RefSeq"/>
        </authorList>
    </citation>
    <scope>IDENTIFICATION</scope>
    <source>
        <tissue evidence="17">Brain</tissue>
    </source>
</reference>
<feature type="domain" description="Doublecortin" evidence="15">
    <location>
        <begin position="34"/>
        <end position="109"/>
    </location>
</feature>
<feature type="compositionally biased region" description="Low complexity" evidence="14">
    <location>
        <begin position="550"/>
        <end position="560"/>
    </location>
</feature>
<feature type="compositionally biased region" description="Polar residues" evidence="14">
    <location>
        <begin position="730"/>
        <end position="743"/>
    </location>
</feature>
<dbReference type="OrthoDB" id="1738954at2759"/>
<organism evidence="16 17">
    <name type="scientific">Mustela putorius furo</name>
    <name type="common">European domestic ferret</name>
    <name type="synonym">Mustela furo</name>
    <dbReference type="NCBI Taxonomy" id="9669"/>
    <lineage>
        <taxon>Eukaryota</taxon>
        <taxon>Metazoa</taxon>
        <taxon>Chordata</taxon>
        <taxon>Craniata</taxon>
        <taxon>Vertebrata</taxon>
        <taxon>Euteleostomi</taxon>
        <taxon>Mammalia</taxon>
        <taxon>Eutheria</taxon>
        <taxon>Laurasiatheria</taxon>
        <taxon>Carnivora</taxon>
        <taxon>Caniformia</taxon>
        <taxon>Musteloidea</taxon>
        <taxon>Mustelidae</taxon>
        <taxon>Mustelinae</taxon>
        <taxon>Mustela</taxon>
    </lineage>
</organism>
<feature type="region of interest" description="Disordered" evidence="14">
    <location>
        <begin position="240"/>
        <end position="275"/>
    </location>
</feature>
<dbReference type="SMART" id="SM00537">
    <property type="entry name" value="DCX"/>
    <property type="match status" value="2"/>
</dbReference>
<feature type="compositionally biased region" description="Basic and acidic residues" evidence="14">
    <location>
        <begin position="1404"/>
        <end position="1421"/>
    </location>
</feature>
<evidence type="ECO:0000256" key="1">
    <source>
        <dbReference type="ARBA" id="ARBA00004430"/>
    </source>
</evidence>
<keyword evidence="4" id="KW-0716">Sensory transduction</keyword>
<feature type="region of interest" description="Disordered" evidence="14">
    <location>
        <begin position="427"/>
        <end position="743"/>
    </location>
</feature>
<feature type="region of interest" description="Disordered" evidence="14">
    <location>
        <begin position="1269"/>
        <end position="1327"/>
    </location>
</feature>
<feature type="region of interest" description="Disordered" evidence="14">
    <location>
        <begin position="1651"/>
        <end position="1941"/>
    </location>
</feature>
<keyword evidence="5" id="KW-0677">Repeat</keyword>
<keyword evidence="6" id="KW-0970">Cilium biogenesis/degradation</keyword>